<gene>
    <name evidence="4" type="ORF">Fmac_001464</name>
</gene>
<organism evidence="4 5">
    <name type="scientific">Flemingia macrophylla</name>
    <dbReference type="NCBI Taxonomy" id="520843"/>
    <lineage>
        <taxon>Eukaryota</taxon>
        <taxon>Viridiplantae</taxon>
        <taxon>Streptophyta</taxon>
        <taxon>Embryophyta</taxon>
        <taxon>Tracheophyta</taxon>
        <taxon>Spermatophyta</taxon>
        <taxon>Magnoliopsida</taxon>
        <taxon>eudicotyledons</taxon>
        <taxon>Gunneridae</taxon>
        <taxon>Pentapetalae</taxon>
        <taxon>rosids</taxon>
        <taxon>fabids</taxon>
        <taxon>Fabales</taxon>
        <taxon>Fabaceae</taxon>
        <taxon>Papilionoideae</taxon>
        <taxon>50 kb inversion clade</taxon>
        <taxon>NPAAA clade</taxon>
        <taxon>indigoferoid/millettioid clade</taxon>
        <taxon>Phaseoleae</taxon>
        <taxon>Flemingia</taxon>
    </lineage>
</organism>
<accession>A0ABD1NH72</accession>
<evidence type="ECO:0000256" key="2">
    <source>
        <dbReference type="ARBA" id="ARBA00022692"/>
    </source>
</evidence>
<proteinExistence type="predicted"/>
<name>A0ABD1NH72_9FABA</name>
<keyword evidence="2" id="KW-0812">Transmembrane</keyword>
<dbReference type="Pfam" id="PF00153">
    <property type="entry name" value="Mito_carr"/>
    <property type="match status" value="1"/>
</dbReference>
<evidence type="ECO:0000313" key="4">
    <source>
        <dbReference type="EMBL" id="KAL2347464.1"/>
    </source>
</evidence>
<protein>
    <submittedName>
        <fullName evidence="4">Uncharacterized protein</fullName>
    </submittedName>
</protein>
<sequence length="308" mass="33036">MICFQCRALICSMSDFDDGLESWSGHRCLPTDDNEQLGPYNGGTLGAFDRSKEKEDLLEESEGVFGGRNDTVGGRSPRFSRVGVACSWRVLMETHSAYNAIPVGLAGSCPQRCFDFEPLHLVAAPCLAALAPRLAAAPSCHFAAISPHPPNGGASDMLATCVIQPIDIIKVRIQLGQGSAAQVTTTMLKNEGVAAFYKARSRVKDLPVPEFCSLQAWEARASAVFVLKLSSLLSLPPPPLSLPAPARSLNEAVPLHIASRHETQKSRNDRSRTRTAVLEFLGLGTVVPTLERAFQASKTLGTGVPSPR</sequence>
<dbReference type="SUPFAM" id="SSF103506">
    <property type="entry name" value="Mitochondrial carrier"/>
    <property type="match status" value="1"/>
</dbReference>
<evidence type="ECO:0000313" key="5">
    <source>
        <dbReference type="Proteomes" id="UP001603857"/>
    </source>
</evidence>
<dbReference type="Gene3D" id="1.50.40.10">
    <property type="entry name" value="Mitochondrial carrier domain"/>
    <property type="match status" value="1"/>
</dbReference>
<keyword evidence="3" id="KW-0472">Membrane</keyword>
<evidence type="ECO:0000256" key="3">
    <source>
        <dbReference type="ARBA" id="ARBA00023136"/>
    </source>
</evidence>
<reference evidence="4 5" key="1">
    <citation type="submission" date="2024-08" db="EMBL/GenBank/DDBJ databases">
        <title>Insights into the chromosomal genome structure of Flemingia macrophylla.</title>
        <authorList>
            <person name="Ding Y."/>
            <person name="Zhao Y."/>
            <person name="Bi W."/>
            <person name="Wu M."/>
            <person name="Zhao G."/>
            <person name="Gong Y."/>
            <person name="Li W."/>
            <person name="Zhang P."/>
        </authorList>
    </citation>
    <scope>NUCLEOTIDE SEQUENCE [LARGE SCALE GENOMIC DNA]</scope>
    <source>
        <strain evidence="4">DYQJB</strain>
        <tissue evidence="4">Leaf</tissue>
    </source>
</reference>
<dbReference type="InterPro" id="IPR018108">
    <property type="entry name" value="MCP_transmembrane"/>
</dbReference>
<dbReference type="AlphaFoldDB" id="A0ABD1NH72"/>
<dbReference type="GO" id="GO:0016020">
    <property type="term" value="C:membrane"/>
    <property type="evidence" value="ECO:0007669"/>
    <property type="project" value="UniProtKB-SubCell"/>
</dbReference>
<dbReference type="EMBL" id="JBGMDY010000001">
    <property type="protein sequence ID" value="KAL2347464.1"/>
    <property type="molecule type" value="Genomic_DNA"/>
</dbReference>
<keyword evidence="5" id="KW-1185">Reference proteome</keyword>
<comment type="caution">
    <text evidence="4">The sequence shown here is derived from an EMBL/GenBank/DDBJ whole genome shotgun (WGS) entry which is preliminary data.</text>
</comment>
<dbReference type="Proteomes" id="UP001603857">
    <property type="component" value="Unassembled WGS sequence"/>
</dbReference>
<comment type="subcellular location">
    <subcellularLocation>
        <location evidence="1">Membrane</location>
        <topology evidence="1">Multi-pass membrane protein</topology>
    </subcellularLocation>
</comment>
<dbReference type="InterPro" id="IPR023395">
    <property type="entry name" value="MCP_dom_sf"/>
</dbReference>
<evidence type="ECO:0000256" key="1">
    <source>
        <dbReference type="ARBA" id="ARBA00004141"/>
    </source>
</evidence>